<dbReference type="Proteomes" id="UP000054279">
    <property type="component" value="Unassembled WGS sequence"/>
</dbReference>
<evidence type="ECO:0000313" key="1">
    <source>
        <dbReference type="EMBL" id="KIJ33124.1"/>
    </source>
</evidence>
<gene>
    <name evidence="1" type="ORF">M422DRAFT_183607</name>
</gene>
<proteinExistence type="predicted"/>
<name>A0A0C9UEB4_SPHS4</name>
<dbReference type="HOGENOM" id="CLU_2224852_0_0_1"/>
<organism evidence="1 2">
    <name type="scientific">Sphaerobolus stellatus (strain SS14)</name>
    <dbReference type="NCBI Taxonomy" id="990650"/>
    <lineage>
        <taxon>Eukaryota</taxon>
        <taxon>Fungi</taxon>
        <taxon>Dikarya</taxon>
        <taxon>Basidiomycota</taxon>
        <taxon>Agaricomycotina</taxon>
        <taxon>Agaricomycetes</taxon>
        <taxon>Phallomycetidae</taxon>
        <taxon>Geastrales</taxon>
        <taxon>Sphaerobolaceae</taxon>
        <taxon>Sphaerobolus</taxon>
    </lineage>
</organism>
<evidence type="ECO:0000313" key="2">
    <source>
        <dbReference type="Proteomes" id="UP000054279"/>
    </source>
</evidence>
<dbReference type="OrthoDB" id="2161780at2759"/>
<protein>
    <submittedName>
        <fullName evidence="1">Uncharacterized protein</fullName>
    </submittedName>
</protein>
<dbReference type="AlphaFoldDB" id="A0A0C9UEB4"/>
<keyword evidence="2" id="KW-1185">Reference proteome</keyword>
<dbReference type="EMBL" id="KN837217">
    <property type="protein sequence ID" value="KIJ33124.1"/>
    <property type="molecule type" value="Genomic_DNA"/>
</dbReference>
<reference evidence="1 2" key="1">
    <citation type="submission" date="2014-06" db="EMBL/GenBank/DDBJ databases">
        <title>Evolutionary Origins and Diversification of the Mycorrhizal Mutualists.</title>
        <authorList>
            <consortium name="DOE Joint Genome Institute"/>
            <consortium name="Mycorrhizal Genomics Consortium"/>
            <person name="Kohler A."/>
            <person name="Kuo A."/>
            <person name="Nagy L.G."/>
            <person name="Floudas D."/>
            <person name="Copeland A."/>
            <person name="Barry K.W."/>
            <person name="Cichocki N."/>
            <person name="Veneault-Fourrey C."/>
            <person name="LaButti K."/>
            <person name="Lindquist E.A."/>
            <person name="Lipzen A."/>
            <person name="Lundell T."/>
            <person name="Morin E."/>
            <person name="Murat C."/>
            <person name="Riley R."/>
            <person name="Ohm R."/>
            <person name="Sun H."/>
            <person name="Tunlid A."/>
            <person name="Henrissat B."/>
            <person name="Grigoriev I.V."/>
            <person name="Hibbett D.S."/>
            <person name="Martin F."/>
        </authorList>
    </citation>
    <scope>NUCLEOTIDE SEQUENCE [LARGE SCALE GENOMIC DNA]</scope>
    <source>
        <strain evidence="1 2">SS14</strain>
    </source>
</reference>
<accession>A0A0C9UEB4</accession>
<sequence>MTFIRDTFSVKTCIGVTKLLKDCTAWELLNLNVSTVLDLQDRLHSEYSISPEFLDKVMSKYIIQSINKDTLMQRWGLTQQPVVLSPSTNHYSWPKAAGETTDLSYN</sequence>